<gene>
    <name evidence="1" type="ORF">PIB30_115008</name>
</gene>
<feature type="non-terminal residue" evidence="1">
    <location>
        <position position="76"/>
    </location>
</feature>
<reference evidence="1 2" key="1">
    <citation type="journal article" date="2023" name="Plants (Basel)">
        <title>Bridging the Gap: Combining Genomics and Transcriptomics Approaches to Understand Stylosanthes scabra, an Orphan Legume from the Brazilian Caatinga.</title>
        <authorList>
            <person name="Ferreira-Neto J.R.C."/>
            <person name="da Silva M.D."/>
            <person name="Binneck E."/>
            <person name="de Melo N.F."/>
            <person name="da Silva R.H."/>
            <person name="de Melo A.L.T.M."/>
            <person name="Pandolfi V."/>
            <person name="Bustamante F.O."/>
            <person name="Brasileiro-Vidal A.C."/>
            <person name="Benko-Iseppon A.M."/>
        </authorList>
    </citation>
    <scope>NUCLEOTIDE SEQUENCE [LARGE SCALE GENOMIC DNA]</scope>
    <source>
        <tissue evidence="1">Leaves</tissue>
    </source>
</reference>
<dbReference type="EMBL" id="JASCZI010102216">
    <property type="protein sequence ID" value="MED6154679.1"/>
    <property type="molecule type" value="Genomic_DNA"/>
</dbReference>
<comment type="caution">
    <text evidence="1">The sequence shown here is derived from an EMBL/GenBank/DDBJ whole genome shotgun (WGS) entry which is preliminary data.</text>
</comment>
<keyword evidence="2" id="KW-1185">Reference proteome</keyword>
<dbReference type="Proteomes" id="UP001341840">
    <property type="component" value="Unassembled WGS sequence"/>
</dbReference>
<proteinExistence type="predicted"/>
<evidence type="ECO:0000313" key="2">
    <source>
        <dbReference type="Proteomes" id="UP001341840"/>
    </source>
</evidence>
<accession>A0ABU6U1M4</accession>
<evidence type="ECO:0000313" key="1">
    <source>
        <dbReference type="EMBL" id="MED6154679.1"/>
    </source>
</evidence>
<organism evidence="1 2">
    <name type="scientific">Stylosanthes scabra</name>
    <dbReference type="NCBI Taxonomy" id="79078"/>
    <lineage>
        <taxon>Eukaryota</taxon>
        <taxon>Viridiplantae</taxon>
        <taxon>Streptophyta</taxon>
        <taxon>Embryophyta</taxon>
        <taxon>Tracheophyta</taxon>
        <taxon>Spermatophyta</taxon>
        <taxon>Magnoliopsida</taxon>
        <taxon>eudicotyledons</taxon>
        <taxon>Gunneridae</taxon>
        <taxon>Pentapetalae</taxon>
        <taxon>rosids</taxon>
        <taxon>fabids</taxon>
        <taxon>Fabales</taxon>
        <taxon>Fabaceae</taxon>
        <taxon>Papilionoideae</taxon>
        <taxon>50 kb inversion clade</taxon>
        <taxon>dalbergioids sensu lato</taxon>
        <taxon>Dalbergieae</taxon>
        <taxon>Pterocarpus clade</taxon>
        <taxon>Stylosanthes</taxon>
    </lineage>
</organism>
<sequence>KCRSLLDWTTYSPNIHNNNNSQEQALQASYEDANTALLDSLWHRCQSRAHQFPAWPEPFDADFVLGYLLEQEINNL</sequence>
<name>A0ABU6U1M4_9FABA</name>
<feature type="non-terminal residue" evidence="1">
    <location>
        <position position="1"/>
    </location>
</feature>
<protein>
    <submittedName>
        <fullName evidence="1">Uncharacterized protein</fullName>
    </submittedName>
</protein>